<keyword evidence="3" id="KW-0285">Flavoprotein</keyword>
<dbReference type="PROSITE" id="PS51387">
    <property type="entry name" value="FAD_PCMH"/>
    <property type="match status" value="1"/>
</dbReference>
<evidence type="ECO:0000313" key="14">
    <source>
        <dbReference type="EMBL" id="RXW32017.1"/>
    </source>
</evidence>
<accession>A0A4Q2EET9</accession>
<dbReference type="RefSeq" id="WP_129458757.1">
    <property type="nucleotide sequence ID" value="NZ_PPCV01000005.1"/>
</dbReference>
<reference evidence="14 15" key="1">
    <citation type="submission" date="2018-01" db="EMBL/GenBank/DDBJ databases">
        <title>Lactibacter flavus gen. nov., sp. nov., a novel bacterium of the family Propionibacteriaceae isolated from raw milk and dairy products.</title>
        <authorList>
            <person name="Wenning M."/>
            <person name="Breitenwieser F."/>
            <person name="Huptas C."/>
            <person name="von Neubeck M."/>
            <person name="Busse H.-J."/>
            <person name="Scherer S."/>
        </authorList>
    </citation>
    <scope>NUCLEOTIDE SEQUENCE [LARGE SCALE GENOMIC DNA]</scope>
    <source>
        <strain evidence="14 15">VG341</strain>
    </source>
</reference>
<evidence type="ECO:0000256" key="11">
    <source>
        <dbReference type="SAM" id="MobiDB-lite"/>
    </source>
</evidence>
<dbReference type="Gene3D" id="3.30.70.2740">
    <property type="match status" value="1"/>
</dbReference>
<dbReference type="InterPro" id="IPR016164">
    <property type="entry name" value="FAD-linked_Oxase-like_C"/>
</dbReference>
<keyword evidence="4" id="KW-0479">Metal-binding</keyword>
<dbReference type="GO" id="GO:0071949">
    <property type="term" value="F:FAD binding"/>
    <property type="evidence" value="ECO:0007669"/>
    <property type="project" value="InterPro"/>
</dbReference>
<dbReference type="SUPFAM" id="SSF55103">
    <property type="entry name" value="FAD-linked oxidases, C-terminal domain"/>
    <property type="match status" value="1"/>
</dbReference>
<dbReference type="InterPro" id="IPR016167">
    <property type="entry name" value="FAD-bd_PCMH_sub1"/>
</dbReference>
<dbReference type="Gene3D" id="3.30.465.10">
    <property type="match status" value="1"/>
</dbReference>
<feature type="region of interest" description="Disordered" evidence="11">
    <location>
        <begin position="1"/>
        <end position="37"/>
    </location>
</feature>
<evidence type="ECO:0000256" key="8">
    <source>
        <dbReference type="ARBA" id="ARBA00023004"/>
    </source>
</evidence>
<dbReference type="InterPro" id="IPR009051">
    <property type="entry name" value="Helical_ferredxn"/>
</dbReference>
<gene>
    <name evidence="14" type="ORF">C1706_08195</name>
</gene>
<feature type="compositionally biased region" description="Low complexity" evidence="11">
    <location>
        <begin position="1"/>
        <end position="16"/>
    </location>
</feature>
<dbReference type="AlphaFoldDB" id="A0A4Q2EET9"/>
<dbReference type="GO" id="GO:1903457">
    <property type="term" value="P:lactate catabolic process"/>
    <property type="evidence" value="ECO:0007669"/>
    <property type="project" value="TreeGrafter"/>
</dbReference>
<evidence type="ECO:0000259" key="12">
    <source>
        <dbReference type="PROSITE" id="PS51379"/>
    </source>
</evidence>
<dbReference type="GO" id="GO:0046872">
    <property type="term" value="F:metal ion binding"/>
    <property type="evidence" value="ECO:0007669"/>
    <property type="project" value="UniProtKB-KW"/>
</dbReference>
<evidence type="ECO:0000256" key="6">
    <source>
        <dbReference type="ARBA" id="ARBA00022946"/>
    </source>
</evidence>
<dbReference type="InterPro" id="IPR016171">
    <property type="entry name" value="Vanillyl_alc_oxidase_C-sub2"/>
</dbReference>
<dbReference type="EMBL" id="PPCV01000005">
    <property type="protein sequence ID" value="RXW32017.1"/>
    <property type="molecule type" value="Genomic_DNA"/>
</dbReference>
<evidence type="ECO:0000256" key="9">
    <source>
        <dbReference type="ARBA" id="ARBA00023014"/>
    </source>
</evidence>
<keyword evidence="7" id="KW-0560">Oxidoreductase</keyword>
<evidence type="ECO:0000256" key="1">
    <source>
        <dbReference type="ARBA" id="ARBA00001974"/>
    </source>
</evidence>
<keyword evidence="9" id="KW-0411">Iron-sulfur</keyword>
<dbReference type="SUPFAM" id="SSF46548">
    <property type="entry name" value="alpha-helical ferredoxin"/>
    <property type="match status" value="1"/>
</dbReference>
<evidence type="ECO:0000259" key="13">
    <source>
        <dbReference type="PROSITE" id="PS51387"/>
    </source>
</evidence>
<dbReference type="GO" id="GO:0008720">
    <property type="term" value="F:D-lactate dehydrogenase (NAD+) activity"/>
    <property type="evidence" value="ECO:0007669"/>
    <property type="project" value="TreeGrafter"/>
</dbReference>
<evidence type="ECO:0000256" key="10">
    <source>
        <dbReference type="ARBA" id="ARBA00038897"/>
    </source>
</evidence>
<dbReference type="Pfam" id="PF01565">
    <property type="entry name" value="FAD_binding_4"/>
    <property type="match status" value="1"/>
</dbReference>
<feature type="domain" description="4Fe-4S ferredoxin-type" evidence="12">
    <location>
        <begin position="575"/>
        <end position="602"/>
    </location>
</feature>
<dbReference type="InterPro" id="IPR036318">
    <property type="entry name" value="FAD-bd_PCMH-like_sf"/>
</dbReference>
<dbReference type="Gene3D" id="1.10.1060.10">
    <property type="entry name" value="Alpha-helical ferredoxin"/>
    <property type="match status" value="1"/>
</dbReference>
<evidence type="ECO:0000256" key="2">
    <source>
        <dbReference type="ARBA" id="ARBA00008000"/>
    </source>
</evidence>
<comment type="similarity">
    <text evidence="2">Belongs to the FAD-binding oxidoreductase/transferase type 4 family.</text>
</comment>
<evidence type="ECO:0000256" key="3">
    <source>
        <dbReference type="ARBA" id="ARBA00022630"/>
    </source>
</evidence>
<dbReference type="InterPro" id="IPR016169">
    <property type="entry name" value="FAD-bd_PCMH_sub2"/>
</dbReference>
<organism evidence="14 15">
    <name type="scientific">Propioniciclava flava</name>
    <dbReference type="NCBI Taxonomy" id="2072026"/>
    <lineage>
        <taxon>Bacteria</taxon>
        <taxon>Bacillati</taxon>
        <taxon>Actinomycetota</taxon>
        <taxon>Actinomycetes</taxon>
        <taxon>Propionibacteriales</taxon>
        <taxon>Propionibacteriaceae</taxon>
        <taxon>Propioniciclava</taxon>
    </lineage>
</organism>
<name>A0A4Q2EET9_9ACTN</name>
<keyword evidence="5" id="KW-0274">FAD</keyword>
<dbReference type="InterPro" id="IPR016166">
    <property type="entry name" value="FAD-bd_PCMH"/>
</dbReference>
<dbReference type="PANTHER" id="PTHR11748:SF111">
    <property type="entry name" value="D-LACTATE DEHYDROGENASE, MITOCHONDRIAL-RELATED"/>
    <property type="match status" value="1"/>
</dbReference>
<dbReference type="Gene3D" id="1.10.45.10">
    <property type="entry name" value="Vanillyl-alcohol Oxidase, Chain A, domain 4"/>
    <property type="match status" value="1"/>
</dbReference>
<feature type="domain" description="FAD-binding PCMH-type" evidence="13">
    <location>
        <begin position="77"/>
        <end position="305"/>
    </location>
</feature>
<dbReference type="GO" id="GO:0051536">
    <property type="term" value="F:iron-sulfur cluster binding"/>
    <property type="evidence" value="ECO:0007669"/>
    <property type="project" value="UniProtKB-KW"/>
</dbReference>
<dbReference type="Gene3D" id="3.30.43.10">
    <property type="entry name" value="Uridine Diphospho-n-acetylenolpyruvylglucosamine Reductase, domain 2"/>
    <property type="match status" value="1"/>
</dbReference>
<dbReference type="OrthoDB" id="9770306at2"/>
<dbReference type="Pfam" id="PF13183">
    <property type="entry name" value="Fer4_8"/>
    <property type="match status" value="1"/>
</dbReference>
<dbReference type="InterPro" id="IPR004113">
    <property type="entry name" value="FAD-bd_oxidored_4_C"/>
</dbReference>
<sequence length="992" mass="105817">MSAVTSTSAPSAPQPSRRARRALGHAPTPPAPDALGPEVLTAAEDPLVPQLRQILDADDVLTSTTDLVRYSSDASPYRMLPRVVVRPQNTQQLIAVLAAVKAAGRGVTFRAGGTSLNGQSQGDDVMIDMREHFRDIEVLEEGARLRSEPGVILFRANALLAPKGRVLGPDPASGSAATIGGVFANNASGMTAGTRYNSYTTIDSVTAVLASGTVVDTAAPDADDRLRAAEPDLYAALEAIRDDVRADADLTALIRRKFSIKNTSGYRLDAFLDADRPVDILPLLLVGSEGTLAAVVETVWRTLETGPRRSTAFLRFPDVTSAAAVVAPLNAVEAQAVELMDTASLRSLQGRAGTPQWINDLAPDATDAAILTERRAADTATLDQFEADVARIVGPTVVDMGESLTTREAGRAALYWRLRSGMLPSIGASRPAGTALITEDVVVPPERLPQAVAELQALLVKHGFLGAVNGHASAGNMHFYLYLDATDDERLGAYRAFMEELVDLIVDRYDGSLKGEHGTGRNMAPFITREWGEAAVAMMWRVKRAMDPAGLLGPGVFLNDDPEAAFDGLKSMPAIHPHLNPCIECGFCEPVCPSRHLTATPRQRIVLQRELARQGHTGPVAERIIDEYAYEAVDTCAGDSSCSIACPVDIDTGRVMKELRRDGAPALAQRVGVTLAKHWGIAEIAGRTALFAAKAIRPVIGDRGLSAITSLGRKIGGEELVPSWIAELPGPAPALPPTERAGAEAVFFAACINRIFGASRAAAEPTTVSEAFVALAARAGHAIWIPDDLASMCCGTVWHSKGLEEGNVIMAAEVLDRMWRWSDAGRLPIIVDASSCTLGLAHDIAELLDPERLAKHRKLQIIDVMKYTREVLLPDLPQAQKLGLTVLHPTCSMNMLGITDDLKTLAGAVSQEVFVPISATCCAFAGDRGMLHPELTATATEEEVAQVKARLAEPVEGPVGFASGNRTCELGMEHATGQPYESIIVTLERQTR</sequence>
<dbReference type="Pfam" id="PF02913">
    <property type="entry name" value="FAD-oxidase_C"/>
    <property type="match status" value="1"/>
</dbReference>
<comment type="cofactor">
    <cofactor evidence="1">
        <name>FAD</name>
        <dbReference type="ChEBI" id="CHEBI:57692"/>
    </cofactor>
</comment>
<keyword evidence="15" id="KW-1185">Reference proteome</keyword>
<dbReference type="SUPFAM" id="SSF56176">
    <property type="entry name" value="FAD-binding/transporter-associated domain-like"/>
    <property type="match status" value="1"/>
</dbReference>
<dbReference type="GO" id="GO:0004458">
    <property type="term" value="F:D-lactate dehydrogenase (cytochrome) activity"/>
    <property type="evidence" value="ECO:0007669"/>
    <property type="project" value="UniProtKB-EC"/>
</dbReference>
<proteinExistence type="inferred from homology"/>
<dbReference type="InterPro" id="IPR017896">
    <property type="entry name" value="4Fe4S_Fe-S-bd"/>
</dbReference>
<evidence type="ECO:0000313" key="15">
    <source>
        <dbReference type="Proteomes" id="UP000290624"/>
    </source>
</evidence>
<comment type="caution">
    <text evidence="14">The sequence shown here is derived from an EMBL/GenBank/DDBJ whole genome shotgun (WGS) entry which is preliminary data.</text>
</comment>
<evidence type="ECO:0000256" key="7">
    <source>
        <dbReference type="ARBA" id="ARBA00023002"/>
    </source>
</evidence>
<dbReference type="Proteomes" id="UP000290624">
    <property type="component" value="Unassembled WGS sequence"/>
</dbReference>
<protein>
    <recommendedName>
        <fullName evidence="10">D-lactate dehydrogenase (cytochrome)</fullName>
        <ecNumber evidence="10">1.1.2.4</ecNumber>
    </recommendedName>
</protein>
<dbReference type="PROSITE" id="PS51379">
    <property type="entry name" value="4FE4S_FER_2"/>
    <property type="match status" value="1"/>
</dbReference>
<dbReference type="InterPro" id="IPR006094">
    <property type="entry name" value="Oxid_FAD_bind_N"/>
</dbReference>
<evidence type="ECO:0000256" key="4">
    <source>
        <dbReference type="ARBA" id="ARBA00022723"/>
    </source>
</evidence>
<dbReference type="InterPro" id="IPR017900">
    <property type="entry name" value="4Fe4S_Fe_S_CS"/>
</dbReference>
<keyword evidence="8" id="KW-0408">Iron</keyword>
<dbReference type="PROSITE" id="PS00198">
    <property type="entry name" value="4FE4S_FER_1"/>
    <property type="match status" value="1"/>
</dbReference>
<dbReference type="PANTHER" id="PTHR11748">
    <property type="entry name" value="D-LACTATE DEHYDROGENASE"/>
    <property type="match status" value="1"/>
</dbReference>
<keyword evidence="6" id="KW-0809">Transit peptide</keyword>
<evidence type="ECO:0000256" key="5">
    <source>
        <dbReference type="ARBA" id="ARBA00022827"/>
    </source>
</evidence>
<dbReference type="EC" id="1.1.2.4" evidence="10"/>